<comment type="caution">
    <text evidence="1">The sequence shown here is derived from an EMBL/GenBank/DDBJ whole genome shotgun (WGS) entry which is preliminary data.</text>
</comment>
<sequence>MIILAEIIHMERRCGKRFATRQRVAKHASTKFQMRYMLFTPQGPATMFTSASTLNLSDRLMNGLQEDAVHSGQLGVAIGRARSIEGLRIVNFSQDAVIPQTQAVTDFVAQEGRKMPRPLVGNVFQPTGTNFELIQDIIRTNLLK</sequence>
<reference evidence="1" key="1">
    <citation type="journal article" date="2019" name="bioRxiv">
        <title>The Genome of the Zebra Mussel, Dreissena polymorpha: A Resource for Invasive Species Research.</title>
        <authorList>
            <person name="McCartney M.A."/>
            <person name="Auch B."/>
            <person name="Kono T."/>
            <person name="Mallez S."/>
            <person name="Zhang Y."/>
            <person name="Obille A."/>
            <person name="Becker A."/>
            <person name="Abrahante J.E."/>
            <person name="Garbe J."/>
            <person name="Badalamenti J.P."/>
            <person name="Herman A."/>
            <person name="Mangelson H."/>
            <person name="Liachko I."/>
            <person name="Sullivan S."/>
            <person name="Sone E.D."/>
            <person name="Koren S."/>
            <person name="Silverstein K.A.T."/>
            <person name="Beckman K.B."/>
            <person name="Gohl D.M."/>
        </authorList>
    </citation>
    <scope>NUCLEOTIDE SEQUENCE</scope>
    <source>
        <strain evidence="1">Duluth1</strain>
        <tissue evidence="1">Whole animal</tissue>
    </source>
</reference>
<name>A0A9D4KYP8_DREPO</name>
<evidence type="ECO:0000313" key="1">
    <source>
        <dbReference type="EMBL" id="KAH3848133.1"/>
    </source>
</evidence>
<dbReference type="Proteomes" id="UP000828390">
    <property type="component" value="Unassembled WGS sequence"/>
</dbReference>
<accession>A0A9D4KYP8</accession>
<protein>
    <submittedName>
        <fullName evidence="1">Uncharacterized protein</fullName>
    </submittedName>
</protein>
<proteinExistence type="predicted"/>
<dbReference type="AlphaFoldDB" id="A0A9D4KYP8"/>
<keyword evidence="2" id="KW-1185">Reference proteome</keyword>
<evidence type="ECO:0000313" key="2">
    <source>
        <dbReference type="Proteomes" id="UP000828390"/>
    </source>
</evidence>
<reference evidence="1" key="2">
    <citation type="submission" date="2020-11" db="EMBL/GenBank/DDBJ databases">
        <authorList>
            <person name="McCartney M.A."/>
            <person name="Auch B."/>
            <person name="Kono T."/>
            <person name="Mallez S."/>
            <person name="Becker A."/>
            <person name="Gohl D.M."/>
            <person name="Silverstein K.A.T."/>
            <person name="Koren S."/>
            <person name="Bechman K.B."/>
            <person name="Herman A."/>
            <person name="Abrahante J.E."/>
            <person name="Garbe J."/>
        </authorList>
    </citation>
    <scope>NUCLEOTIDE SEQUENCE</scope>
    <source>
        <strain evidence="1">Duluth1</strain>
        <tissue evidence="1">Whole animal</tissue>
    </source>
</reference>
<gene>
    <name evidence="1" type="ORF">DPMN_090483</name>
</gene>
<dbReference type="EMBL" id="JAIWYP010000003">
    <property type="protein sequence ID" value="KAH3848133.1"/>
    <property type="molecule type" value="Genomic_DNA"/>
</dbReference>
<organism evidence="1 2">
    <name type="scientific">Dreissena polymorpha</name>
    <name type="common">Zebra mussel</name>
    <name type="synonym">Mytilus polymorpha</name>
    <dbReference type="NCBI Taxonomy" id="45954"/>
    <lineage>
        <taxon>Eukaryota</taxon>
        <taxon>Metazoa</taxon>
        <taxon>Spiralia</taxon>
        <taxon>Lophotrochozoa</taxon>
        <taxon>Mollusca</taxon>
        <taxon>Bivalvia</taxon>
        <taxon>Autobranchia</taxon>
        <taxon>Heteroconchia</taxon>
        <taxon>Euheterodonta</taxon>
        <taxon>Imparidentia</taxon>
        <taxon>Neoheterodontei</taxon>
        <taxon>Myida</taxon>
        <taxon>Dreissenoidea</taxon>
        <taxon>Dreissenidae</taxon>
        <taxon>Dreissena</taxon>
    </lineage>
</organism>